<keyword evidence="3" id="KW-1185">Reference proteome</keyword>
<reference evidence="2 3" key="1">
    <citation type="submission" date="2019-11" db="EMBL/GenBank/DDBJ databases">
        <title>Metabolism of dissolved organic matter in forest soils.</title>
        <authorList>
            <person name="Cyle K.T."/>
            <person name="Wilhelm R.C."/>
            <person name="Martinez C.E."/>
        </authorList>
    </citation>
    <scope>NUCLEOTIDE SEQUENCE [LARGE SCALE GENOMIC DNA]</scope>
    <source>
        <strain evidence="2 3">5N</strain>
    </source>
</reference>
<dbReference type="EMBL" id="WOEZ01000140">
    <property type="protein sequence ID" value="NPT57897.1"/>
    <property type="molecule type" value="Genomic_DNA"/>
</dbReference>
<feature type="signal peptide" evidence="1">
    <location>
        <begin position="1"/>
        <end position="36"/>
    </location>
</feature>
<protein>
    <submittedName>
        <fullName evidence="2">Uncharacterized protein</fullName>
    </submittedName>
</protein>
<keyword evidence="1" id="KW-0732">Signal</keyword>
<gene>
    <name evidence="2" type="ORF">GNZ13_25845</name>
</gene>
<proteinExistence type="predicted"/>
<comment type="caution">
    <text evidence="2">The sequence shown here is derived from an EMBL/GenBank/DDBJ whole genome shotgun (WGS) entry which is preliminary data.</text>
</comment>
<evidence type="ECO:0000313" key="3">
    <source>
        <dbReference type="Proteomes" id="UP000655523"/>
    </source>
</evidence>
<dbReference type="RefSeq" id="WP_172169761.1">
    <property type="nucleotide sequence ID" value="NZ_WOEZ01000140.1"/>
</dbReference>
<feature type="chain" id="PRO_5037386098" evidence="1">
    <location>
        <begin position="37"/>
        <end position="377"/>
    </location>
</feature>
<sequence length="377" mass="40180">MKNRQVSKQSSMRIALAKLCATFALSGVCILPLANAGESNVTVLPDNGFFPLRLSANGEAVIGQIDTSDISTPQLWSRDRGFVKLTDVAIDAPVRVGALSADGAVVAGQMRDSDDMMPDHLFLWTSGKGFEVLPPFSRYRDERIDAVLGITRDGKTVYFATHQQFANSYGETIRSWSESGGYQTVSLGKQLYGTEIFTVTGDGTAWLATIRSEGGDSILARIVNGAVMKTAALPAGFDQKAGAKLVTNRDGSVVILQMLNSIVTGQTEVSSQVWDGNLKPVALPVPQGCSKARANVADANGAIFGGVSCATSSGDKRVPIRWTSAGDETVAEWFRRSGVALPDWSHVSIYAVSDDGHTVLGEGDTNGKLRNFIARVD</sequence>
<dbReference type="SUPFAM" id="SSF69322">
    <property type="entry name" value="Tricorn protease domain 2"/>
    <property type="match status" value="1"/>
</dbReference>
<evidence type="ECO:0000313" key="2">
    <source>
        <dbReference type="EMBL" id="NPT57897.1"/>
    </source>
</evidence>
<dbReference type="AlphaFoldDB" id="A0A972SKC0"/>
<name>A0A972SKC0_9BURK</name>
<accession>A0A972SKC0</accession>
<organism evidence="2 3">
    <name type="scientific">Paraburkholderia elongata</name>
    <dbReference type="NCBI Taxonomy" id="2675747"/>
    <lineage>
        <taxon>Bacteria</taxon>
        <taxon>Pseudomonadati</taxon>
        <taxon>Pseudomonadota</taxon>
        <taxon>Betaproteobacteria</taxon>
        <taxon>Burkholderiales</taxon>
        <taxon>Burkholderiaceae</taxon>
        <taxon>Paraburkholderia</taxon>
    </lineage>
</organism>
<evidence type="ECO:0000256" key="1">
    <source>
        <dbReference type="SAM" id="SignalP"/>
    </source>
</evidence>
<dbReference type="Proteomes" id="UP000655523">
    <property type="component" value="Unassembled WGS sequence"/>
</dbReference>